<gene>
    <name evidence="5" type="primary">vapC</name>
    <name evidence="6" type="ORF">H8E23_00960</name>
</gene>
<protein>
    <recommendedName>
        <fullName evidence="5">Ribonuclease VapC</fullName>
        <shortName evidence="5">RNase VapC</shortName>
        <ecNumber evidence="5">3.1.-.-</ecNumber>
    </recommendedName>
    <alternativeName>
        <fullName evidence="5">Toxin VapC</fullName>
    </alternativeName>
</protein>
<evidence type="ECO:0000256" key="5">
    <source>
        <dbReference type="HAMAP-Rule" id="MF_00265"/>
    </source>
</evidence>
<dbReference type="Gene3D" id="3.40.50.1010">
    <property type="entry name" value="5'-nuclease"/>
    <property type="match status" value="1"/>
</dbReference>
<dbReference type="Proteomes" id="UP000603434">
    <property type="component" value="Unassembled WGS sequence"/>
</dbReference>
<keyword evidence="5" id="KW-0460">Magnesium</keyword>
<name>A0A8J6NSW4_9BACT</name>
<dbReference type="EC" id="3.1.-.-" evidence="5"/>
<dbReference type="GO" id="GO:0090729">
    <property type="term" value="F:toxin activity"/>
    <property type="evidence" value="ECO:0007669"/>
    <property type="project" value="UniProtKB-KW"/>
</dbReference>
<reference evidence="6 7" key="1">
    <citation type="submission" date="2020-08" db="EMBL/GenBank/DDBJ databases">
        <title>Bridging the membrane lipid divide: bacteria of the FCB group superphylum have the potential to synthesize archaeal ether lipids.</title>
        <authorList>
            <person name="Villanueva L."/>
            <person name="Von Meijenfeldt F.A.B."/>
            <person name="Westbye A.B."/>
            <person name="Yadav S."/>
            <person name="Hopmans E.C."/>
            <person name="Dutilh B.E."/>
            <person name="Sinninghe Damste J.S."/>
        </authorList>
    </citation>
    <scope>NUCLEOTIDE SEQUENCE [LARGE SCALE GENOMIC DNA]</scope>
    <source>
        <strain evidence="6">NIOZ-UU30</strain>
    </source>
</reference>
<evidence type="ECO:0000256" key="4">
    <source>
        <dbReference type="ARBA" id="ARBA00022801"/>
    </source>
</evidence>
<proteinExistence type="inferred from homology"/>
<keyword evidence="1 5" id="KW-1277">Toxin-antitoxin system</keyword>
<sequence length="153" mass="17544">MFAIDTNLLVYAHNMASEFHDQAARFVEHIMNDRDEAGNLPVCVPAQVLMEFIHVITWQRLEAPLSLAEAIQVVQEYLDTGITVIYQRDTQIHTFLELLNATNTRRRIFDVALSATLRDNNISELYTVNTADFEDFDFLEVINPLKVKDNSAE</sequence>
<dbReference type="InterPro" id="IPR022907">
    <property type="entry name" value="VapC_family"/>
</dbReference>
<dbReference type="AlphaFoldDB" id="A0A8J6NSW4"/>
<dbReference type="InterPro" id="IPR029060">
    <property type="entry name" value="PIN-like_dom_sf"/>
</dbReference>
<comment type="function">
    <text evidence="5">Toxic component of a toxin-antitoxin (TA) system. An RNase.</text>
</comment>
<keyword evidence="3 5" id="KW-0479">Metal-binding</keyword>
<evidence type="ECO:0000313" key="6">
    <source>
        <dbReference type="EMBL" id="MBC8359953.1"/>
    </source>
</evidence>
<feature type="binding site" evidence="5">
    <location>
        <position position="110"/>
    </location>
    <ligand>
        <name>Mg(2+)</name>
        <dbReference type="ChEBI" id="CHEBI:18420"/>
    </ligand>
</feature>
<dbReference type="GO" id="GO:0004540">
    <property type="term" value="F:RNA nuclease activity"/>
    <property type="evidence" value="ECO:0007669"/>
    <property type="project" value="InterPro"/>
</dbReference>
<accession>A0A8J6NSW4</accession>
<dbReference type="EMBL" id="JACNJH010000047">
    <property type="protein sequence ID" value="MBC8359953.1"/>
    <property type="molecule type" value="Genomic_DNA"/>
</dbReference>
<evidence type="ECO:0000313" key="7">
    <source>
        <dbReference type="Proteomes" id="UP000603434"/>
    </source>
</evidence>
<comment type="caution">
    <text evidence="6">The sequence shown here is derived from an EMBL/GenBank/DDBJ whole genome shotgun (WGS) entry which is preliminary data.</text>
</comment>
<comment type="similarity">
    <text evidence="5">Belongs to the PINc/VapC protein family.</text>
</comment>
<dbReference type="GO" id="GO:0016787">
    <property type="term" value="F:hydrolase activity"/>
    <property type="evidence" value="ECO:0007669"/>
    <property type="project" value="UniProtKB-KW"/>
</dbReference>
<dbReference type="GO" id="GO:0000287">
    <property type="term" value="F:magnesium ion binding"/>
    <property type="evidence" value="ECO:0007669"/>
    <property type="project" value="UniProtKB-UniRule"/>
</dbReference>
<organism evidence="6 7">
    <name type="scientific">Candidatus Desulfatibia profunda</name>
    <dbReference type="NCBI Taxonomy" id="2841695"/>
    <lineage>
        <taxon>Bacteria</taxon>
        <taxon>Pseudomonadati</taxon>
        <taxon>Thermodesulfobacteriota</taxon>
        <taxon>Desulfobacteria</taxon>
        <taxon>Desulfobacterales</taxon>
        <taxon>Desulfobacterales incertae sedis</taxon>
        <taxon>Candidatus Desulfatibia</taxon>
    </lineage>
</organism>
<evidence type="ECO:0000256" key="2">
    <source>
        <dbReference type="ARBA" id="ARBA00022722"/>
    </source>
</evidence>
<evidence type="ECO:0000256" key="1">
    <source>
        <dbReference type="ARBA" id="ARBA00022649"/>
    </source>
</evidence>
<keyword evidence="4 5" id="KW-0378">Hydrolase</keyword>
<dbReference type="SUPFAM" id="SSF88723">
    <property type="entry name" value="PIN domain-like"/>
    <property type="match status" value="1"/>
</dbReference>
<feature type="binding site" evidence="5">
    <location>
        <position position="5"/>
    </location>
    <ligand>
        <name>Mg(2+)</name>
        <dbReference type="ChEBI" id="CHEBI:18420"/>
    </ligand>
</feature>
<keyword evidence="5" id="KW-0800">Toxin</keyword>
<keyword evidence="2 5" id="KW-0540">Nuclease</keyword>
<evidence type="ECO:0000256" key="3">
    <source>
        <dbReference type="ARBA" id="ARBA00022723"/>
    </source>
</evidence>
<comment type="cofactor">
    <cofactor evidence="5">
        <name>Mg(2+)</name>
        <dbReference type="ChEBI" id="CHEBI:18420"/>
    </cofactor>
</comment>
<dbReference type="HAMAP" id="MF_00265">
    <property type="entry name" value="VapC_Nob1"/>
    <property type="match status" value="1"/>
</dbReference>